<dbReference type="AlphaFoldDB" id="A0A848I6P7"/>
<organism evidence="2 3">
    <name type="scientific">Paraburkholderia polaris</name>
    <dbReference type="NCBI Taxonomy" id="2728848"/>
    <lineage>
        <taxon>Bacteria</taxon>
        <taxon>Pseudomonadati</taxon>
        <taxon>Pseudomonadota</taxon>
        <taxon>Betaproteobacteria</taxon>
        <taxon>Burkholderiales</taxon>
        <taxon>Burkholderiaceae</taxon>
        <taxon>Paraburkholderia</taxon>
    </lineage>
</organism>
<sequence>MITSPRDPNAWLAGHAGGQVNAPKKADNRKYPVIEPALGRYVKDKAR</sequence>
<accession>A0A848I6P7</accession>
<keyword evidence="3" id="KW-1185">Reference proteome</keyword>
<dbReference type="EMBL" id="JABBGJ010000004">
    <property type="protein sequence ID" value="NML97170.1"/>
    <property type="molecule type" value="Genomic_DNA"/>
</dbReference>
<evidence type="ECO:0000256" key="1">
    <source>
        <dbReference type="SAM" id="MobiDB-lite"/>
    </source>
</evidence>
<dbReference type="RefSeq" id="WP_169484102.1">
    <property type="nucleotide sequence ID" value="NZ_JABBGJ010000004.1"/>
</dbReference>
<comment type="caution">
    <text evidence="2">The sequence shown here is derived from an EMBL/GenBank/DDBJ whole genome shotgun (WGS) entry which is preliminary data.</text>
</comment>
<gene>
    <name evidence="2" type="ORF">HHL24_04255</name>
</gene>
<evidence type="ECO:0000313" key="3">
    <source>
        <dbReference type="Proteomes" id="UP000544134"/>
    </source>
</evidence>
<proteinExistence type="predicted"/>
<feature type="region of interest" description="Disordered" evidence="1">
    <location>
        <begin position="1"/>
        <end position="27"/>
    </location>
</feature>
<evidence type="ECO:0000313" key="2">
    <source>
        <dbReference type="EMBL" id="NML97170.1"/>
    </source>
</evidence>
<protein>
    <submittedName>
        <fullName evidence="2">Uncharacterized protein</fullName>
    </submittedName>
</protein>
<name>A0A848I6P7_9BURK</name>
<reference evidence="2 3" key="1">
    <citation type="submission" date="2020-04" db="EMBL/GenBank/DDBJ databases">
        <title>Paraburkholderia sp. RP-4-7 isolated from soil.</title>
        <authorList>
            <person name="Dahal R.H."/>
        </authorList>
    </citation>
    <scope>NUCLEOTIDE SEQUENCE [LARGE SCALE GENOMIC DNA]</scope>
    <source>
        <strain evidence="2 3">RP-4-7</strain>
    </source>
</reference>
<dbReference type="Proteomes" id="UP000544134">
    <property type="component" value="Unassembled WGS sequence"/>
</dbReference>